<gene>
    <name evidence="1" type="ORF">L6452_37628</name>
</gene>
<protein>
    <submittedName>
        <fullName evidence="1">Uncharacterized protein</fullName>
    </submittedName>
</protein>
<evidence type="ECO:0000313" key="2">
    <source>
        <dbReference type="Proteomes" id="UP001055879"/>
    </source>
</evidence>
<dbReference type="Proteomes" id="UP001055879">
    <property type="component" value="Linkage Group LG14"/>
</dbReference>
<organism evidence="1 2">
    <name type="scientific">Arctium lappa</name>
    <name type="common">Greater burdock</name>
    <name type="synonym">Lappa major</name>
    <dbReference type="NCBI Taxonomy" id="4217"/>
    <lineage>
        <taxon>Eukaryota</taxon>
        <taxon>Viridiplantae</taxon>
        <taxon>Streptophyta</taxon>
        <taxon>Embryophyta</taxon>
        <taxon>Tracheophyta</taxon>
        <taxon>Spermatophyta</taxon>
        <taxon>Magnoliopsida</taxon>
        <taxon>eudicotyledons</taxon>
        <taxon>Gunneridae</taxon>
        <taxon>Pentapetalae</taxon>
        <taxon>asterids</taxon>
        <taxon>campanulids</taxon>
        <taxon>Asterales</taxon>
        <taxon>Asteraceae</taxon>
        <taxon>Carduoideae</taxon>
        <taxon>Cardueae</taxon>
        <taxon>Arctiinae</taxon>
        <taxon>Arctium</taxon>
    </lineage>
</organism>
<proteinExistence type="predicted"/>
<keyword evidence="2" id="KW-1185">Reference proteome</keyword>
<accession>A0ACB8Y3K9</accession>
<dbReference type="EMBL" id="CM042060">
    <property type="protein sequence ID" value="KAI3678340.1"/>
    <property type="molecule type" value="Genomic_DNA"/>
</dbReference>
<name>A0ACB8Y3K9_ARCLA</name>
<sequence>MQASKRNHYRNPSEKMDRNLYSAEIDQLGGRFSVQTPEFGNNSSSTASFSSNGSPISQPDSHSYRPETYNSPDYTYTSHISKVGFVDNTHDLEYMLQELESAMLGTDRDFMESYDVSSSWSCGTDDQADSRTMTEMISRGDFKELLLACAKSVAEHNSITAN</sequence>
<comment type="caution">
    <text evidence="1">The sequence shown here is derived from an EMBL/GenBank/DDBJ whole genome shotgun (WGS) entry which is preliminary data.</text>
</comment>
<evidence type="ECO:0000313" key="1">
    <source>
        <dbReference type="EMBL" id="KAI3678340.1"/>
    </source>
</evidence>
<reference evidence="1 2" key="2">
    <citation type="journal article" date="2022" name="Mol. Ecol. Resour.">
        <title>The genomes of chicory, endive, great burdock and yacon provide insights into Asteraceae paleo-polyploidization history and plant inulin production.</title>
        <authorList>
            <person name="Fan W."/>
            <person name="Wang S."/>
            <person name="Wang H."/>
            <person name="Wang A."/>
            <person name="Jiang F."/>
            <person name="Liu H."/>
            <person name="Zhao H."/>
            <person name="Xu D."/>
            <person name="Zhang Y."/>
        </authorList>
    </citation>
    <scope>NUCLEOTIDE SEQUENCE [LARGE SCALE GENOMIC DNA]</scope>
    <source>
        <strain evidence="2">cv. Niubang</strain>
    </source>
</reference>
<reference evidence="2" key="1">
    <citation type="journal article" date="2022" name="Mol. Ecol. Resour.">
        <title>The genomes of chicory, endive, great burdock and yacon provide insights into Asteraceae palaeo-polyploidization history and plant inulin production.</title>
        <authorList>
            <person name="Fan W."/>
            <person name="Wang S."/>
            <person name="Wang H."/>
            <person name="Wang A."/>
            <person name="Jiang F."/>
            <person name="Liu H."/>
            <person name="Zhao H."/>
            <person name="Xu D."/>
            <person name="Zhang Y."/>
        </authorList>
    </citation>
    <scope>NUCLEOTIDE SEQUENCE [LARGE SCALE GENOMIC DNA]</scope>
    <source>
        <strain evidence="2">cv. Niubang</strain>
    </source>
</reference>